<dbReference type="InterPro" id="IPR011010">
    <property type="entry name" value="DNA_brk_join_enz"/>
</dbReference>
<dbReference type="GO" id="GO:0006310">
    <property type="term" value="P:DNA recombination"/>
    <property type="evidence" value="ECO:0007669"/>
    <property type="project" value="UniProtKB-KW"/>
</dbReference>
<evidence type="ECO:0000256" key="3">
    <source>
        <dbReference type="ARBA" id="ARBA00023172"/>
    </source>
</evidence>
<keyword evidence="2" id="KW-0238">DNA-binding</keyword>
<reference evidence="5" key="2">
    <citation type="submission" date="2023-01" db="EMBL/GenBank/DDBJ databases">
        <authorList>
            <person name="Uljanovas D."/>
        </authorList>
    </citation>
    <scope>NUCLEOTIDE SEQUENCE</scope>
    <source>
        <strain evidence="5">W48</strain>
    </source>
</reference>
<dbReference type="GO" id="GO:0003677">
    <property type="term" value="F:DNA binding"/>
    <property type="evidence" value="ECO:0007669"/>
    <property type="project" value="UniProtKB-KW"/>
</dbReference>
<evidence type="ECO:0000256" key="2">
    <source>
        <dbReference type="ARBA" id="ARBA00023125"/>
    </source>
</evidence>
<protein>
    <submittedName>
        <fullName evidence="5">Tyrosine-type recombinase/integrase</fullName>
    </submittedName>
</protein>
<dbReference type="PANTHER" id="PTHR30349:SF41">
    <property type="entry name" value="INTEGRASE_RECOMBINASE PROTEIN MJ0367-RELATED"/>
    <property type="match status" value="1"/>
</dbReference>
<dbReference type="PANTHER" id="PTHR30349">
    <property type="entry name" value="PHAGE INTEGRASE-RELATED"/>
    <property type="match status" value="1"/>
</dbReference>
<evidence type="ECO:0000313" key="6">
    <source>
        <dbReference type="Proteomes" id="UP001170713"/>
    </source>
</evidence>
<dbReference type="Pfam" id="PF00589">
    <property type="entry name" value="Phage_integrase"/>
    <property type="match status" value="1"/>
</dbReference>
<evidence type="ECO:0000259" key="4">
    <source>
        <dbReference type="PROSITE" id="PS51898"/>
    </source>
</evidence>
<comment type="similarity">
    <text evidence="1">Belongs to the 'phage' integrase family.</text>
</comment>
<accession>A0AAW7Q5U4</accession>
<dbReference type="InterPro" id="IPR050090">
    <property type="entry name" value="Tyrosine_recombinase_XerCD"/>
</dbReference>
<dbReference type="InterPro" id="IPR013762">
    <property type="entry name" value="Integrase-like_cat_sf"/>
</dbReference>
<dbReference type="Gene3D" id="1.10.443.10">
    <property type="entry name" value="Intergrase catalytic core"/>
    <property type="match status" value="1"/>
</dbReference>
<sequence length="436" mass="51929">MSFDINLIHQLVEEFHNTLLEDTEKDLYSIKNPEDTLFALGLEDNIKQLQNEYEDGIYDKNEIQTILNKISYKPNFDEINEIGKILLSSKINHLKTINNKIDNSYYNKPKPIIKKVVAGIEKKPYRNVKSTFERFKKYHKKTYNWSLDNEQLGNRALNLLDLYFKDKNLMDIEFDDLEDFRDILLEIPKRLTTYNFFKGKDLDFILENNDDYDKLDNTTINNYIEKVNLYFAYMRKIKYVENIDFTIPTYDENGKNREPYTYEEVSKIFDLMKNDTLENRFITYIAAYQGMRLKEITQLQKEDIVKIGDINCISINTKEDKTTKTKKSVRIIPIHNKLLELGLLEFVNSKDKELFTISNKNFSSYFRKYYKSLINDEKTFYCLRHLVIDIFKQSDCKKEHYQAFVGHSQGKDTITMDYGNPFNVKLLSKLLQFIDY</sequence>
<dbReference type="RefSeq" id="WP_301343015.1">
    <property type="nucleotide sequence ID" value="NZ_JAQJJC010000010.1"/>
</dbReference>
<name>A0AAW7Q5U4_9BACT</name>
<dbReference type="EMBL" id="JAQJJC010000010">
    <property type="protein sequence ID" value="MDN5114484.1"/>
    <property type="molecule type" value="Genomic_DNA"/>
</dbReference>
<dbReference type="PROSITE" id="PS51898">
    <property type="entry name" value="TYR_RECOMBINASE"/>
    <property type="match status" value="1"/>
</dbReference>
<gene>
    <name evidence="5" type="ORF">PJV88_07540</name>
</gene>
<comment type="caution">
    <text evidence="5">The sequence shown here is derived from an EMBL/GenBank/DDBJ whole genome shotgun (WGS) entry which is preliminary data.</text>
</comment>
<dbReference type="InterPro" id="IPR002104">
    <property type="entry name" value="Integrase_catalytic"/>
</dbReference>
<feature type="domain" description="Tyr recombinase" evidence="4">
    <location>
        <begin position="255"/>
        <end position="431"/>
    </location>
</feature>
<dbReference type="GO" id="GO:0015074">
    <property type="term" value="P:DNA integration"/>
    <property type="evidence" value="ECO:0007669"/>
    <property type="project" value="InterPro"/>
</dbReference>
<dbReference type="SUPFAM" id="SSF56349">
    <property type="entry name" value="DNA breaking-rejoining enzymes"/>
    <property type="match status" value="1"/>
</dbReference>
<reference evidence="5" key="1">
    <citation type="journal article" date="2023" name="Microorganisms">
        <title>Genomic Characterization of Arcobacter butzleri Strains Isolated from Various Sources in Lithuania.</title>
        <authorList>
            <person name="Uljanovas D."/>
            <person name="Golz G."/>
            <person name="Fleischmann S."/>
            <person name="Kudirkiene E."/>
            <person name="Kasetiene N."/>
            <person name="Grineviciene A."/>
            <person name="Tamuleviciene E."/>
            <person name="Aksomaitiene J."/>
            <person name="Alter T."/>
            <person name="Malakauskas M."/>
        </authorList>
    </citation>
    <scope>NUCLEOTIDE SEQUENCE</scope>
    <source>
        <strain evidence="5">W48</strain>
    </source>
</reference>
<dbReference type="AlphaFoldDB" id="A0AAW7Q5U4"/>
<organism evidence="5 6">
    <name type="scientific">Aliarcobacter butzleri</name>
    <dbReference type="NCBI Taxonomy" id="28197"/>
    <lineage>
        <taxon>Bacteria</taxon>
        <taxon>Pseudomonadati</taxon>
        <taxon>Campylobacterota</taxon>
        <taxon>Epsilonproteobacteria</taxon>
        <taxon>Campylobacterales</taxon>
        <taxon>Arcobacteraceae</taxon>
        <taxon>Aliarcobacter</taxon>
    </lineage>
</organism>
<evidence type="ECO:0000313" key="5">
    <source>
        <dbReference type="EMBL" id="MDN5114484.1"/>
    </source>
</evidence>
<evidence type="ECO:0000256" key="1">
    <source>
        <dbReference type="ARBA" id="ARBA00008857"/>
    </source>
</evidence>
<keyword evidence="3" id="KW-0233">DNA recombination</keyword>
<dbReference type="Proteomes" id="UP001170713">
    <property type="component" value="Unassembled WGS sequence"/>
</dbReference>
<proteinExistence type="inferred from homology"/>